<accession>A0A5N5K5A0</accession>
<dbReference type="EMBL" id="VDCV01000014">
    <property type="protein sequence ID" value="KAB5526518.1"/>
    <property type="molecule type" value="Genomic_DNA"/>
</dbReference>
<name>A0A5N5K5A0_9ROSI</name>
<keyword evidence="2" id="KW-1185">Reference proteome</keyword>
<evidence type="ECO:0000313" key="2">
    <source>
        <dbReference type="Proteomes" id="UP000326939"/>
    </source>
</evidence>
<dbReference type="Proteomes" id="UP000326939">
    <property type="component" value="Chromosome 14"/>
</dbReference>
<evidence type="ECO:0000313" key="1">
    <source>
        <dbReference type="EMBL" id="KAB5526518.1"/>
    </source>
</evidence>
<proteinExistence type="predicted"/>
<organism evidence="1 2">
    <name type="scientific">Salix brachista</name>
    <dbReference type="NCBI Taxonomy" id="2182728"/>
    <lineage>
        <taxon>Eukaryota</taxon>
        <taxon>Viridiplantae</taxon>
        <taxon>Streptophyta</taxon>
        <taxon>Embryophyta</taxon>
        <taxon>Tracheophyta</taxon>
        <taxon>Spermatophyta</taxon>
        <taxon>Magnoliopsida</taxon>
        <taxon>eudicotyledons</taxon>
        <taxon>Gunneridae</taxon>
        <taxon>Pentapetalae</taxon>
        <taxon>rosids</taxon>
        <taxon>fabids</taxon>
        <taxon>Malpighiales</taxon>
        <taxon>Salicaceae</taxon>
        <taxon>Saliceae</taxon>
        <taxon>Salix</taxon>
    </lineage>
</organism>
<reference evidence="2" key="1">
    <citation type="journal article" date="2019" name="Gigascience">
        <title>De novo genome assembly of the endangered Acer yangbiense, a plant species with extremely small populations endemic to Yunnan Province, China.</title>
        <authorList>
            <person name="Yang J."/>
            <person name="Wariss H.M."/>
            <person name="Tao L."/>
            <person name="Zhang R."/>
            <person name="Yun Q."/>
            <person name="Hollingsworth P."/>
            <person name="Dao Z."/>
            <person name="Luo G."/>
            <person name="Guo H."/>
            <person name="Ma Y."/>
            <person name="Sun W."/>
        </authorList>
    </citation>
    <scope>NUCLEOTIDE SEQUENCE [LARGE SCALE GENOMIC DNA]</scope>
    <source>
        <strain evidence="2">cv. br00</strain>
    </source>
</reference>
<dbReference type="AlphaFoldDB" id="A0A5N5K5A0"/>
<comment type="caution">
    <text evidence="1">The sequence shown here is derived from an EMBL/GenBank/DDBJ whole genome shotgun (WGS) entry which is preliminary data.</text>
</comment>
<protein>
    <submittedName>
        <fullName evidence="1">Uncharacterized protein</fullName>
    </submittedName>
</protein>
<gene>
    <name evidence="1" type="ORF">DKX38_020365</name>
</gene>
<sequence>MIKMQTVISGGDGDLITKLITITNDKGRPSQEEIERTGVMKKLSWMLVLAREFFQYFVLSNGYMQWMQVILLYSCTWHLSHIQTDTVKALIFGKTFMESILFLAKQFAFEEPSVESISGFDKSQLFLRVGCVVQSQPLLSAKPSTLHSPQLSYKYDHSLMRTGEKKSERSIIPRDVPLHVYAFITFALLLPQVIKLLQNKALEFIFKGMQIRKW</sequence>